<evidence type="ECO:0000313" key="9">
    <source>
        <dbReference type="Proteomes" id="UP000000925"/>
    </source>
</evidence>
<feature type="transmembrane region" description="Helical" evidence="7">
    <location>
        <begin position="125"/>
        <end position="148"/>
    </location>
</feature>
<dbReference type="InterPro" id="IPR036259">
    <property type="entry name" value="MFS_trans_sf"/>
</dbReference>
<feature type="transmembrane region" description="Helical" evidence="7">
    <location>
        <begin position="31"/>
        <end position="52"/>
    </location>
</feature>
<gene>
    <name evidence="8" type="ordered locus">Caka_2041</name>
</gene>
<evidence type="ECO:0000256" key="2">
    <source>
        <dbReference type="ARBA" id="ARBA00022448"/>
    </source>
</evidence>
<protein>
    <submittedName>
        <fullName evidence="8">Major facilitator superfamily MFS_1</fullName>
    </submittedName>
</protein>
<dbReference type="InterPro" id="IPR004740">
    <property type="entry name" value="Nuc_H_symport"/>
</dbReference>
<keyword evidence="9" id="KW-1185">Reference proteome</keyword>
<feature type="transmembrane region" description="Helical" evidence="7">
    <location>
        <begin position="91"/>
        <end position="113"/>
    </location>
</feature>
<feature type="transmembrane region" description="Helical" evidence="7">
    <location>
        <begin position="239"/>
        <end position="257"/>
    </location>
</feature>
<feature type="transmembrane region" description="Helical" evidence="7">
    <location>
        <begin position="362"/>
        <end position="380"/>
    </location>
</feature>
<dbReference type="Gene3D" id="1.20.1250.20">
    <property type="entry name" value="MFS general substrate transporter like domains"/>
    <property type="match status" value="2"/>
</dbReference>
<dbReference type="GO" id="GO:0005886">
    <property type="term" value="C:plasma membrane"/>
    <property type="evidence" value="ECO:0007669"/>
    <property type="project" value="UniProtKB-SubCell"/>
</dbReference>
<proteinExistence type="predicted"/>
<feature type="transmembrane region" description="Helical" evidence="7">
    <location>
        <begin position="329"/>
        <end position="350"/>
    </location>
</feature>
<accession>D5ELC3</accession>
<feature type="transmembrane region" description="Helical" evidence="7">
    <location>
        <begin position="154"/>
        <end position="173"/>
    </location>
</feature>
<dbReference type="SUPFAM" id="SSF103473">
    <property type="entry name" value="MFS general substrate transporter"/>
    <property type="match status" value="1"/>
</dbReference>
<sequence length="391" mass="42685">MMAVVMCLMFMPPGMWIPSLPNILEGYGAGWALPFAAALAPFGAIFSALFFGALSDRRVNAEQLLGVLGLTGAVFLWLGFSSLKWGWHPGWYLFFQGMNAVISGPMFALITKVKLVNLSNAEKSYPLYSMFGTLGWMSGGVLVSSLGFDASADAGQLAAYVRFFMGGLCFLLPQTPPTDQQSKGWKASLGLTAFGLLKDRELRVFYFASALFAIPCVSFYMIVPIMLKQFGSSAPSAQMALGQGVELLAMFALSLVAGRFRARWIVMLGFVLGLLRFSLFAMAGEFSLLPIIWLGIALHGPIYTFTMVAGRIFLDKRVPGTMRGQAQALYQLLVSSLAGVVGAFMCGWLYQTQISDVLGSWALYWWLLAAMTLVPLVYFWSGVRGEKPPVE</sequence>
<feature type="transmembrane region" description="Helical" evidence="7">
    <location>
        <begin position="264"/>
        <end position="282"/>
    </location>
</feature>
<dbReference type="GO" id="GO:0015213">
    <property type="term" value="F:uridine transmembrane transporter activity"/>
    <property type="evidence" value="ECO:0007669"/>
    <property type="project" value="TreeGrafter"/>
</dbReference>
<keyword evidence="2" id="KW-0813">Transport</keyword>
<dbReference type="eggNOG" id="COG2814">
    <property type="taxonomic scope" value="Bacteria"/>
</dbReference>
<evidence type="ECO:0000256" key="4">
    <source>
        <dbReference type="ARBA" id="ARBA00022692"/>
    </source>
</evidence>
<dbReference type="KEGG" id="caa:Caka_2041"/>
<dbReference type="HOGENOM" id="CLU_013133_1_2_0"/>
<dbReference type="STRING" id="583355.Caka_2041"/>
<reference evidence="8 9" key="1">
    <citation type="journal article" date="2010" name="Stand. Genomic Sci.">
        <title>Complete genome sequence of Coraliomargarita akajimensis type strain (04OKA010-24).</title>
        <authorList>
            <person name="Mavromatis K."/>
            <person name="Abt B."/>
            <person name="Brambilla E."/>
            <person name="Lapidus A."/>
            <person name="Copeland A."/>
            <person name="Deshpande S."/>
            <person name="Nolan M."/>
            <person name="Lucas S."/>
            <person name="Tice H."/>
            <person name="Cheng J.F."/>
            <person name="Han C."/>
            <person name="Detter J.C."/>
            <person name="Woyke T."/>
            <person name="Goodwin L."/>
            <person name="Pitluck S."/>
            <person name="Held B."/>
            <person name="Brettin T."/>
            <person name="Tapia R."/>
            <person name="Ivanova N."/>
            <person name="Mikhailova N."/>
            <person name="Pati A."/>
            <person name="Liolios K."/>
            <person name="Chen A."/>
            <person name="Palaniappan K."/>
            <person name="Land M."/>
            <person name="Hauser L."/>
            <person name="Chang Y.J."/>
            <person name="Jeffries C.D."/>
            <person name="Rohde M."/>
            <person name="Goker M."/>
            <person name="Bristow J."/>
            <person name="Eisen J.A."/>
            <person name="Markowitz V."/>
            <person name="Hugenholtz P."/>
            <person name="Klenk H.P."/>
            <person name="Kyrpides N.C."/>
        </authorList>
    </citation>
    <scope>NUCLEOTIDE SEQUENCE [LARGE SCALE GENOMIC DNA]</scope>
    <source>
        <strain evidence="9">DSM 45221 / IAM 15411 / JCM 23193 / KCTC 12865</strain>
    </source>
</reference>
<dbReference type="Pfam" id="PF03825">
    <property type="entry name" value="Nuc_H_symport"/>
    <property type="match status" value="1"/>
</dbReference>
<evidence type="ECO:0000256" key="6">
    <source>
        <dbReference type="ARBA" id="ARBA00023136"/>
    </source>
</evidence>
<dbReference type="EMBL" id="CP001998">
    <property type="protein sequence ID" value="ADE55059.1"/>
    <property type="molecule type" value="Genomic_DNA"/>
</dbReference>
<dbReference type="PANTHER" id="PTHR23522:SF4">
    <property type="entry name" value="NUCLEOSIDE PERMEASE NUPG-RELATED"/>
    <property type="match status" value="1"/>
</dbReference>
<dbReference type="AlphaFoldDB" id="D5ELC3"/>
<dbReference type="PANTHER" id="PTHR23522">
    <property type="entry name" value="BLL5896 PROTEIN"/>
    <property type="match status" value="1"/>
</dbReference>
<evidence type="ECO:0000256" key="3">
    <source>
        <dbReference type="ARBA" id="ARBA00022475"/>
    </source>
</evidence>
<name>D5ELC3_CORAD</name>
<evidence type="ECO:0000256" key="5">
    <source>
        <dbReference type="ARBA" id="ARBA00022989"/>
    </source>
</evidence>
<evidence type="ECO:0000256" key="7">
    <source>
        <dbReference type="SAM" id="Phobius"/>
    </source>
</evidence>
<keyword evidence="3" id="KW-1003">Cell membrane</keyword>
<feature type="transmembrane region" description="Helical" evidence="7">
    <location>
        <begin position="204"/>
        <end position="227"/>
    </location>
</feature>
<feature type="transmembrane region" description="Helical" evidence="7">
    <location>
        <begin position="64"/>
        <end position="85"/>
    </location>
</feature>
<feature type="transmembrane region" description="Helical" evidence="7">
    <location>
        <begin position="288"/>
        <end position="308"/>
    </location>
</feature>
<organism evidence="8 9">
    <name type="scientific">Coraliomargarita akajimensis (strain DSM 45221 / IAM 15411 / JCM 23193 / KCTC 12865 / 04OKA010-24)</name>
    <dbReference type="NCBI Taxonomy" id="583355"/>
    <lineage>
        <taxon>Bacteria</taxon>
        <taxon>Pseudomonadati</taxon>
        <taxon>Verrucomicrobiota</taxon>
        <taxon>Opitutia</taxon>
        <taxon>Puniceicoccales</taxon>
        <taxon>Coraliomargaritaceae</taxon>
        <taxon>Coraliomargarita</taxon>
    </lineage>
</organism>
<keyword evidence="5 7" id="KW-1133">Transmembrane helix</keyword>
<comment type="subcellular location">
    <subcellularLocation>
        <location evidence="1">Cell membrane</location>
        <topology evidence="1">Multi-pass membrane protein</topology>
    </subcellularLocation>
</comment>
<evidence type="ECO:0000256" key="1">
    <source>
        <dbReference type="ARBA" id="ARBA00004651"/>
    </source>
</evidence>
<evidence type="ECO:0000313" key="8">
    <source>
        <dbReference type="EMBL" id="ADE55059.1"/>
    </source>
</evidence>
<dbReference type="Proteomes" id="UP000000925">
    <property type="component" value="Chromosome"/>
</dbReference>
<keyword evidence="6 7" id="KW-0472">Membrane</keyword>
<dbReference type="GO" id="GO:0015212">
    <property type="term" value="F:cytidine transmembrane transporter activity"/>
    <property type="evidence" value="ECO:0007669"/>
    <property type="project" value="TreeGrafter"/>
</dbReference>
<keyword evidence="4 7" id="KW-0812">Transmembrane</keyword>